<feature type="compositionally biased region" description="Acidic residues" evidence="3">
    <location>
        <begin position="520"/>
        <end position="531"/>
    </location>
</feature>
<dbReference type="PANTHER" id="PTHR45849:SF3">
    <property type="entry name" value="HISTONE CHAPERONE RTT106"/>
    <property type="match status" value="1"/>
</dbReference>
<gene>
    <name evidence="5" type="ORF">EW146_g8982</name>
</gene>
<evidence type="ECO:0000256" key="1">
    <source>
        <dbReference type="ARBA" id="ARBA00006159"/>
    </source>
</evidence>
<evidence type="ECO:0000259" key="4">
    <source>
        <dbReference type="Pfam" id="PF08512"/>
    </source>
</evidence>
<dbReference type="InterPro" id="IPR011993">
    <property type="entry name" value="PH-like_dom_sf"/>
</dbReference>
<evidence type="ECO:0000256" key="3">
    <source>
        <dbReference type="SAM" id="MobiDB-lite"/>
    </source>
</evidence>
<dbReference type="Pfam" id="PF08512">
    <property type="entry name" value="Rttp106-like_middle"/>
    <property type="match status" value="1"/>
</dbReference>
<feature type="compositionally biased region" description="Low complexity" evidence="3">
    <location>
        <begin position="79"/>
        <end position="88"/>
    </location>
</feature>
<comment type="function">
    <text evidence="2">Component of the FACT complex, a general chromatin factor that acts to reorganize nucleosomes. The FACT complex is involved in multiple processes that require DNA as a template such as mRNA elongation, DNA replication and DNA repair. During transcription elongation the FACT complex acts as a histone chaperone that both destabilizes and restores nucleosomal structure. It facilitates the passage of RNA polymerase II and transcription by promoting the dissociation of one histone H2A-H2B dimer from the nucleosome, then subsequently promotes the reestablishment of the nucleosome following the passage of RNA polymerase II.</text>
</comment>
<dbReference type="InterPro" id="IPR050454">
    <property type="entry name" value="RTT106/SSRP1_HistChap/FACT"/>
</dbReference>
<dbReference type="SUPFAM" id="SSF50729">
    <property type="entry name" value="PH domain-like"/>
    <property type="match status" value="1"/>
</dbReference>
<dbReference type="PANTHER" id="PTHR45849">
    <property type="entry name" value="FACT COMPLEX SUBUNIT SSRP1"/>
    <property type="match status" value="1"/>
</dbReference>
<protein>
    <recommendedName>
        <fullName evidence="4">Histone chaperone RTT106/FACT complex subunit SPT16-like middle domain-containing protein</fullName>
    </recommendedName>
</protein>
<dbReference type="AlphaFoldDB" id="A0A4S4LAE0"/>
<feature type="compositionally biased region" description="Acidic residues" evidence="3">
    <location>
        <begin position="435"/>
        <end position="456"/>
    </location>
</feature>
<feature type="region of interest" description="Disordered" evidence="3">
    <location>
        <begin position="379"/>
        <end position="492"/>
    </location>
</feature>
<feature type="compositionally biased region" description="Polar residues" evidence="3">
    <location>
        <begin position="52"/>
        <end position="71"/>
    </location>
</feature>
<proteinExistence type="inferred from homology"/>
<evidence type="ECO:0000313" key="5">
    <source>
        <dbReference type="EMBL" id="THH08465.1"/>
    </source>
</evidence>
<organism evidence="5 6">
    <name type="scientific">Bondarzewia mesenterica</name>
    <dbReference type="NCBI Taxonomy" id="1095465"/>
    <lineage>
        <taxon>Eukaryota</taxon>
        <taxon>Fungi</taxon>
        <taxon>Dikarya</taxon>
        <taxon>Basidiomycota</taxon>
        <taxon>Agaricomycotina</taxon>
        <taxon>Agaricomycetes</taxon>
        <taxon>Russulales</taxon>
        <taxon>Bondarzewiaceae</taxon>
        <taxon>Bondarzewia</taxon>
    </lineage>
</organism>
<dbReference type="GO" id="GO:0042393">
    <property type="term" value="F:histone binding"/>
    <property type="evidence" value="ECO:0007669"/>
    <property type="project" value="TreeGrafter"/>
</dbReference>
<feature type="region of interest" description="Disordered" evidence="3">
    <location>
        <begin position="47"/>
        <end position="123"/>
    </location>
</feature>
<dbReference type="GO" id="GO:0031491">
    <property type="term" value="F:nucleosome binding"/>
    <property type="evidence" value="ECO:0007669"/>
    <property type="project" value="TreeGrafter"/>
</dbReference>
<accession>A0A4S4LAE0</accession>
<feature type="compositionally biased region" description="Acidic residues" evidence="3">
    <location>
        <begin position="397"/>
        <end position="416"/>
    </location>
</feature>
<reference evidence="5 6" key="1">
    <citation type="submission" date="2019-02" db="EMBL/GenBank/DDBJ databases">
        <title>Genome sequencing of the rare red list fungi Bondarzewia mesenterica.</title>
        <authorList>
            <person name="Buettner E."/>
            <person name="Kellner H."/>
        </authorList>
    </citation>
    <scope>NUCLEOTIDE SEQUENCE [LARGE SCALE GENOMIC DNA]</scope>
    <source>
        <strain evidence="5 6">DSM 108281</strain>
    </source>
</reference>
<feature type="compositionally biased region" description="Acidic residues" evidence="3">
    <location>
        <begin position="465"/>
        <end position="474"/>
    </location>
</feature>
<dbReference type="OrthoDB" id="75754at2759"/>
<dbReference type="InterPro" id="IPR013719">
    <property type="entry name" value="RTT106/SPT16-like_middle_dom"/>
</dbReference>
<name>A0A4S4LAE0_9AGAM</name>
<dbReference type="EMBL" id="SGPL01000697">
    <property type="protein sequence ID" value="THH08465.1"/>
    <property type="molecule type" value="Genomic_DNA"/>
</dbReference>
<feature type="domain" description="Histone chaperone RTT106/FACT complex subunit SPT16-like middle" evidence="4">
    <location>
        <begin position="287"/>
        <end position="366"/>
    </location>
</feature>
<keyword evidence="6" id="KW-1185">Reference proteome</keyword>
<dbReference type="Proteomes" id="UP000310158">
    <property type="component" value="Unassembled WGS sequence"/>
</dbReference>
<evidence type="ECO:0000256" key="2">
    <source>
        <dbReference type="ARBA" id="ARBA00025370"/>
    </source>
</evidence>
<dbReference type="Gene3D" id="2.30.29.30">
    <property type="entry name" value="Pleckstrin-homology domain (PH domain)/Phosphotyrosine-binding domain (PTB)"/>
    <property type="match status" value="1"/>
</dbReference>
<evidence type="ECO:0000313" key="6">
    <source>
        <dbReference type="Proteomes" id="UP000310158"/>
    </source>
</evidence>
<feature type="compositionally biased region" description="Low complexity" evidence="3">
    <location>
        <begin position="417"/>
        <end position="434"/>
    </location>
</feature>
<comment type="similarity">
    <text evidence="1">Belongs to the RTT106 family.</text>
</comment>
<comment type="caution">
    <text evidence="5">The sequence shown here is derived from an EMBL/GenBank/DDBJ whole genome shotgun (WGS) entry which is preliminary data.</text>
</comment>
<sequence>MTSSTPYLQTLLSCLPEEYKSATEQLVKTASSSALVDTFLRLATNGPYPTNARAQTQHTWSKNQSSFQSALRSLHDESPTSTSSQTSLSKRKRSASPPPPSKKLKHTGVPPESDAISTSNSQNDRPLYTLHALSATSPVRKKVDITIHEHTLRLTNPASRALEASIPLSALKRAFLLPTRGKAKPHWTVVLMSHDAPARPAQKFASSSANANAHYQAIFGVDAEPTASFSITNHASQPDSPLPAKETFPKSGPTRPALLAFLGHLPSSCPLFEPSSDAFRSTSGAQGIGAYRGAKECTLWFLKQGILGEGKPCEFWAFGDLKGSRRGLESRHCEGAQMYEGEETEFGMVDGREQDNIRQWVRKYRHLFGRQSAVGKRTVNGVIGTGTNDVNGGERADADEEGDDVLRDSDDEDSEFEMSSVESDGGSPSSGTSDSEADGGQDSGEEGGDEDEEEEGGSASAGSAGEEDGDEEDLDPKHSPPHAPGAVPKMSRAAMDVAVGMAVGELMSGSGPSRRKVEVDGEEDEEDELDE</sequence>
<feature type="region of interest" description="Disordered" evidence="3">
    <location>
        <begin position="504"/>
        <end position="531"/>
    </location>
</feature>